<evidence type="ECO:0000313" key="8">
    <source>
        <dbReference type="EMBL" id="SHK00749.1"/>
    </source>
</evidence>
<dbReference type="Proteomes" id="UP000184203">
    <property type="component" value="Unassembled WGS sequence"/>
</dbReference>
<dbReference type="PANTHER" id="PTHR12608:SF1">
    <property type="entry name" value="TRANSMEMBRANE PROTEIN 165"/>
    <property type="match status" value="1"/>
</dbReference>
<protein>
    <submittedName>
        <fullName evidence="8">Putative Ca2+/H+ antiporter, TMEM165/GDT1 family</fullName>
    </submittedName>
</protein>
<accession>E7QYP2</accession>
<evidence type="ECO:0000256" key="5">
    <source>
        <dbReference type="ARBA" id="ARBA00023136"/>
    </source>
</evidence>
<comment type="subcellular location">
    <subcellularLocation>
        <location evidence="1">Membrane</location>
        <topology evidence="1">Multi-pass membrane protein</topology>
    </subcellularLocation>
</comment>
<reference evidence="10" key="3">
    <citation type="submission" date="2016-11" db="EMBL/GenBank/DDBJ databases">
        <authorList>
            <person name="Varghese N."/>
            <person name="Submissions S."/>
        </authorList>
    </citation>
    <scope>NUCLEOTIDE SEQUENCE [LARGE SCALE GENOMIC DNA]</scope>
    <source>
        <strain evidence="10">DX253</strain>
    </source>
</reference>
<comment type="similarity">
    <text evidence="2">Belongs to the GDT1 family.</text>
</comment>
<evidence type="ECO:0000256" key="4">
    <source>
        <dbReference type="ARBA" id="ARBA00022989"/>
    </source>
</evidence>
<keyword evidence="10" id="KW-1185">Reference proteome</keyword>
<keyword evidence="5 6" id="KW-0472">Membrane</keyword>
<reference evidence="7 9" key="1">
    <citation type="journal article" date="2014" name="ISME J.">
        <title>Trehalose/2-sulfotrehalose biosynthesis and glycine-betaine uptake are widely spread mechanisms for osmoadaptation in the Halobacteriales.</title>
        <authorList>
            <person name="Youssef N.H."/>
            <person name="Savage-Ashlock K.N."/>
            <person name="McCully A.L."/>
            <person name="Luedtke B."/>
            <person name="Shaw E.I."/>
            <person name="Hoff W.D."/>
            <person name="Elshahed M.S."/>
        </authorList>
    </citation>
    <scope>NUCLEOTIDE SEQUENCE [LARGE SCALE GENOMIC DNA]</scope>
    <source>
        <strain evidence="7 9">DX253</strain>
    </source>
</reference>
<feature type="transmembrane region" description="Helical" evidence="6">
    <location>
        <begin position="57"/>
        <end position="80"/>
    </location>
</feature>
<dbReference type="EMBL" id="FRAN01000001">
    <property type="protein sequence ID" value="SHK00749.1"/>
    <property type="molecule type" value="Genomic_DNA"/>
</dbReference>
<evidence type="ECO:0000313" key="10">
    <source>
        <dbReference type="Proteomes" id="UP000184203"/>
    </source>
</evidence>
<evidence type="ECO:0000256" key="1">
    <source>
        <dbReference type="ARBA" id="ARBA00004141"/>
    </source>
</evidence>
<evidence type="ECO:0000313" key="7">
    <source>
        <dbReference type="EMBL" id="EFW90308.1"/>
    </source>
</evidence>
<name>E7QYP2_HALPU</name>
<evidence type="ECO:0000313" key="9">
    <source>
        <dbReference type="Proteomes" id="UP000003751"/>
    </source>
</evidence>
<organism evidence="7 9">
    <name type="scientific">Haladaptatus paucihalophilus DX253</name>
    <dbReference type="NCBI Taxonomy" id="797209"/>
    <lineage>
        <taxon>Archaea</taxon>
        <taxon>Methanobacteriati</taxon>
        <taxon>Methanobacteriota</taxon>
        <taxon>Stenosarchaea group</taxon>
        <taxon>Halobacteria</taxon>
        <taxon>Halobacteriales</taxon>
        <taxon>Haladaptataceae</taxon>
        <taxon>Haladaptatus</taxon>
    </lineage>
</organism>
<dbReference type="GO" id="GO:0016020">
    <property type="term" value="C:membrane"/>
    <property type="evidence" value="ECO:0007669"/>
    <property type="project" value="UniProtKB-SubCell"/>
</dbReference>
<dbReference type="OrthoDB" id="85362at2157"/>
<dbReference type="PANTHER" id="PTHR12608">
    <property type="entry name" value="TRANSMEMBRANE PROTEIN HTP-1 RELATED"/>
    <property type="match status" value="1"/>
</dbReference>
<feature type="transmembrane region" description="Helical" evidence="6">
    <location>
        <begin position="213"/>
        <end position="231"/>
    </location>
</feature>
<dbReference type="GO" id="GO:0046873">
    <property type="term" value="F:metal ion transmembrane transporter activity"/>
    <property type="evidence" value="ECO:0007669"/>
    <property type="project" value="InterPro"/>
</dbReference>
<dbReference type="EMBL" id="AEMG01000028">
    <property type="protein sequence ID" value="EFW90308.1"/>
    <property type="molecule type" value="Genomic_DNA"/>
</dbReference>
<proteinExistence type="inferred from homology"/>
<dbReference type="PATRIC" id="fig|797209.4.peg.3849"/>
<keyword evidence="4 6" id="KW-1133">Transmembrane helix</keyword>
<evidence type="ECO:0000256" key="3">
    <source>
        <dbReference type="ARBA" id="ARBA00022692"/>
    </source>
</evidence>
<dbReference type="AlphaFoldDB" id="E7QYP2"/>
<evidence type="ECO:0000256" key="2">
    <source>
        <dbReference type="ARBA" id="ARBA00009190"/>
    </source>
</evidence>
<gene>
    <name evidence="8" type="ORF">SAMN05444342_0257</name>
    <name evidence="7" type="ORF">ZOD2009_19663</name>
</gene>
<keyword evidence="3 6" id="KW-0812">Transmembrane</keyword>
<dbReference type="InterPro" id="IPR001727">
    <property type="entry name" value="GDT1-like"/>
</dbReference>
<reference evidence="8" key="2">
    <citation type="submission" date="2016-11" db="EMBL/GenBank/DDBJ databases">
        <authorList>
            <person name="Jaros S."/>
            <person name="Januszkiewicz K."/>
            <person name="Wedrychowicz H."/>
        </authorList>
    </citation>
    <scope>NUCLEOTIDE SEQUENCE [LARGE SCALE GENOMIC DNA]</scope>
    <source>
        <strain evidence="8">DX253</strain>
    </source>
</reference>
<dbReference type="Pfam" id="PF01169">
    <property type="entry name" value="GDT1"/>
    <property type="match status" value="2"/>
</dbReference>
<dbReference type="eggNOG" id="arCOG03458">
    <property type="taxonomic scope" value="Archaea"/>
</dbReference>
<dbReference type="STRING" id="797209.GCA_000376445_00681"/>
<dbReference type="Proteomes" id="UP000003751">
    <property type="component" value="Unassembled WGS sequence"/>
</dbReference>
<sequence>MVGTATPLATGLQQVIQRYDGYGPLAAAFLANLLATFGDKGQLVVVTLASRYDAKKVFVGAMAAFTLWSTIEIVFGHVIVTVLPGAAITLLTGGLFVLFGLWTLRSAIVTFGKESDDRPLLTGGGVDVGMSGTLLPDGLLTRMGAYGGVLTTFVFILFAEFGDKTQLLTINLSTTFPNSPLSVFVGVVAALGLRTGLDAFIGERFERVLPTKWLELLAAVVFLAFGALVFAEWTGYL</sequence>
<feature type="transmembrane region" description="Helical" evidence="6">
    <location>
        <begin position="143"/>
        <end position="161"/>
    </location>
</feature>
<evidence type="ECO:0000256" key="6">
    <source>
        <dbReference type="SAM" id="Phobius"/>
    </source>
</evidence>
<dbReference type="RefSeq" id="WP_007982737.1">
    <property type="nucleotide sequence ID" value="NZ_AEMG01000028.1"/>
</dbReference>
<feature type="transmembrane region" description="Helical" evidence="6">
    <location>
        <begin position="86"/>
        <end position="104"/>
    </location>
</feature>